<evidence type="ECO:0000256" key="1">
    <source>
        <dbReference type="ARBA" id="ARBA00022617"/>
    </source>
</evidence>
<accession>A0A844D0K9</accession>
<comment type="caution">
    <text evidence="6">The sequence shown here is derived from an EMBL/GenBank/DDBJ whole genome shotgun (WGS) entry which is preliminary data.</text>
</comment>
<dbReference type="RefSeq" id="WP_154150660.1">
    <property type="nucleotide sequence ID" value="NZ_SZWE01000001.1"/>
</dbReference>
<dbReference type="PANTHER" id="PTHR35008">
    <property type="entry name" value="BLL4482 PROTEIN-RELATED"/>
    <property type="match status" value="1"/>
</dbReference>
<dbReference type="Proteomes" id="UP000564704">
    <property type="component" value="Unassembled WGS sequence"/>
</dbReference>
<evidence type="ECO:0000256" key="2">
    <source>
        <dbReference type="ARBA" id="ARBA00022723"/>
    </source>
</evidence>
<dbReference type="InterPro" id="IPR009056">
    <property type="entry name" value="Cyt_c-like_dom"/>
</dbReference>
<keyword evidence="7" id="KW-1185">Reference proteome</keyword>
<dbReference type="InterPro" id="IPR051459">
    <property type="entry name" value="Cytochrome_c-type_DH"/>
</dbReference>
<dbReference type="GO" id="GO:0046872">
    <property type="term" value="F:metal ion binding"/>
    <property type="evidence" value="ECO:0007669"/>
    <property type="project" value="UniProtKB-KW"/>
</dbReference>
<dbReference type="EMBL" id="SZWE01000001">
    <property type="protein sequence ID" value="MRU15413.1"/>
    <property type="molecule type" value="Genomic_DNA"/>
</dbReference>
<evidence type="ECO:0000313" key="7">
    <source>
        <dbReference type="Proteomes" id="UP000564704"/>
    </source>
</evidence>
<dbReference type="PANTHER" id="PTHR35008:SF8">
    <property type="entry name" value="ALCOHOL DEHYDROGENASE CYTOCHROME C SUBUNIT"/>
    <property type="match status" value="1"/>
</dbReference>
<evidence type="ECO:0000256" key="3">
    <source>
        <dbReference type="ARBA" id="ARBA00023004"/>
    </source>
</evidence>
<evidence type="ECO:0000256" key="4">
    <source>
        <dbReference type="PROSITE-ProRule" id="PRU00433"/>
    </source>
</evidence>
<gene>
    <name evidence="6" type="ORF">FDP25_08230</name>
</gene>
<dbReference type="PROSITE" id="PS51007">
    <property type="entry name" value="CYTC"/>
    <property type="match status" value="2"/>
</dbReference>
<keyword evidence="2 4" id="KW-0479">Metal-binding</keyword>
<evidence type="ECO:0000259" key="5">
    <source>
        <dbReference type="PROSITE" id="PS51007"/>
    </source>
</evidence>
<dbReference type="AlphaFoldDB" id="A0A844D0K9"/>
<dbReference type="GO" id="GO:0020037">
    <property type="term" value="F:heme binding"/>
    <property type="evidence" value="ECO:0007669"/>
    <property type="project" value="InterPro"/>
</dbReference>
<proteinExistence type="predicted"/>
<reference evidence="6 7" key="1">
    <citation type="submission" date="2019-05" db="EMBL/GenBank/DDBJ databases">
        <title>Roseovarius bejariae sp. nov., a moderately halophylic bacterium isolated from a saline soil in Rambla Salada (Murcia).</title>
        <authorList>
            <person name="Castro D.J."/>
            <person name="Gomez-Altuve A."/>
            <person name="Reina J.C."/>
            <person name="Rodriguez M."/>
            <person name="Sampedro I."/>
            <person name="Llamas I."/>
            <person name="Martinez-Checa F."/>
        </authorList>
    </citation>
    <scope>NUCLEOTIDE SEQUENCE [LARGE SCALE GENOMIC DNA]</scope>
    <source>
        <strain evidence="6 7">A21</strain>
    </source>
</reference>
<organism evidence="6 7">
    <name type="scientific">Roseovarius bejariae</name>
    <dbReference type="NCBI Taxonomy" id="2576383"/>
    <lineage>
        <taxon>Bacteria</taxon>
        <taxon>Pseudomonadati</taxon>
        <taxon>Pseudomonadota</taxon>
        <taxon>Alphaproteobacteria</taxon>
        <taxon>Rhodobacterales</taxon>
        <taxon>Roseobacteraceae</taxon>
        <taxon>Roseovarius</taxon>
    </lineage>
</organism>
<dbReference type="OrthoDB" id="9811281at2"/>
<dbReference type="Gene3D" id="1.10.760.10">
    <property type="entry name" value="Cytochrome c-like domain"/>
    <property type="match status" value="1"/>
</dbReference>
<dbReference type="SUPFAM" id="SSF46626">
    <property type="entry name" value="Cytochrome c"/>
    <property type="match status" value="2"/>
</dbReference>
<evidence type="ECO:0000313" key="6">
    <source>
        <dbReference type="EMBL" id="MRU15413.1"/>
    </source>
</evidence>
<keyword evidence="3 4" id="KW-0408">Iron</keyword>
<name>A0A844D0K9_9RHOB</name>
<protein>
    <submittedName>
        <fullName evidence="6">Cytochrome c</fullName>
    </submittedName>
</protein>
<dbReference type="InterPro" id="IPR036909">
    <property type="entry name" value="Cyt_c-like_dom_sf"/>
</dbReference>
<sequence>MRRFIVVGVALIVAVTAASGALALWPIGTAVTLAERQGDPKRGAYLARAGGCIACHSDPGSGRPALTGGAPIETGFGRFVPPNLTQHKTLGIGAWTIEDFARAVRQGVAPGGEPYYPAFPYPFYADLSDQDIADLWEAFRTVAPRDVDPGSHTITFPFNLRFGLKLWRAAFAETPPAAPVPERSDAWNRGKWLVRGVAHCGACHTDRNFLGGRDTAQRLAGSDNLPGGGKAPAITASALKEAGWSVDDLAFALRSGVTPEGDTFGNGMGEVVRDSTAWLRPEDRRAIALYLLNQDKPMSKETNE</sequence>
<keyword evidence="1 4" id="KW-0349">Heme</keyword>
<feature type="domain" description="Cytochrome c" evidence="5">
    <location>
        <begin position="185"/>
        <end position="295"/>
    </location>
</feature>
<feature type="domain" description="Cytochrome c" evidence="5">
    <location>
        <begin position="38"/>
        <end position="143"/>
    </location>
</feature>
<dbReference type="GO" id="GO:0009055">
    <property type="term" value="F:electron transfer activity"/>
    <property type="evidence" value="ECO:0007669"/>
    <property type="project" value="InterPro"/>
</dbReference>